<dbReference type="Proteomes" id="UP000829354">
    <property type="component" value="Chromosome X"/>
</dbReference>
<reference evidence="1 2" key="1">
    <citation type="submission" date="2022-04" db="EMBL/GenBank/DDBJ databases">
        <title>Chromosome-level reference genomes for two strains of Caenorhabditis briggsae: an improved platform for comparative genomics.</title>
        <authorList>
            <person name="Stevens L."/>
            <person name="Andersen E."/>
        </authorList>
    </citation>
    <scope>NUCLEOTIDE SEQUENCE [LARGE SCALE GENOMIC DNA]</scope>
    <source>
        <strain evidence="1">VX34</strain>
        <tissue evidence="1">Whole-organism</tissue>
    </source>
</reference>
<gene>
    <name evidence="1" type="ORF">L5515_016867</name>
</gene>
<evidence type="ECO:0000313" key="2">
    <source>
        <dbReference type="Proteomes" id="UP000829354"/>
    </source>
</evidence>
<accession>A0AAE9FDB4</accession>
<dbReference type="EMBL" id="CP092625">
    <property type="protein sequence ID" value="UMM40097.1"/>
    <property type="molecule type" value="Genomic_DNA"/>
</dbReference>
<sequence>MQKIHLYGTRFFDGQKENSVDRIHSSNNDRDILEDIDEDEMRRTEKIKNFTEHFHQKIRRARPRNSAQL</sequence>
<proteinExistence type="predicted"/>
<name>A0AAE9FDB4_CAEBR</name>
<dbReference type="AlphaFoldDB" id="A0AAE9FDB4"/>
<evidence type="ECO:0000313" key="1">
    <source>
        <dbReference type="EMBL" id="UMM40097.1"/>
    </source>
</evidence>
<keyword evidence="2" id="KW-1185">Reference proteome</keyword>
<organism evidence="1 2">
    <name type="scientific">Caenorhabditis briggsae</name>
    <dbReference type="NCBI Taxonomy" id="6238"/>
    <lineage>
        <taxon>Eukaryota</taxon>
        <taxon>Metazoa</taxon>
        <taxon>Ecdysozoa</taxon>
        <taxon>Nematoda</taxon>
        <taxon>Chromadorea</taxon>
        <taxon>Rhabditida</taxon>
        <taxon>Rhabditina</taxon>
        <taxon>Rhabditomorpha</taxon>
        <taxon>Rhabditoidea</taxon>
        <taxon>Rhabditidae</taxon>
        <taxon>Peloderinae</taxon>
        <taxon>Caenorhabditis</taxon>
    </lineage>
</organism>
<protein>
    <submittedName>
        <fullName evidence="1">Uncharacterized protein</fullName>
    </submittedName>
</protein>